<dbReference type="InterPro" id="IPR042070">
    <property type="entry name" value="PucR_C-HTH_sf"/>
</dbReference>
<dbReference type="InterPro" id="IPR058663">
    <property type="entry name" value="PucR-like_N"/>
</dbReference>
<protein>
    <submittedName>
        <fullName evidence="3">Helix-turn-helix domain-containing protein</fullName>
    </submittedName>
</protein>
<gene>
    <name evidence="3" type="ORF">GCM10010411_55320</name>
</gene>
<dbReference type="Gene3D" id="1.10.10.2840">
    <property type="entry name" value="PucR C-terminal helix-turn-helix domain"/>
    <property type="match status" value="1"/>
</dbReference>
<dbReference type="RefSeq" id="WP_344545359.1">
    <property type="nucleotide sequence ID" value="NZ_BAAATD010000007.1"/>
</dbReference>
<evidence type="ECO:0000313" key="3">
    <source>
        <dbReference type="EMBL" id="GAA2613352.1"/>
    </source>
</evidence>
<dbReference type="Pfam" id="PF25906">
    <property type="entry name" value="PucR-like_N"/>
    <property type="match status" value="1"/>
</dbReference>
<proteinExistence type="predicted"/>
<dbReference type="PANTHER" id="PTHR33744:SF1">
    <property type="entry name" value="DNA-BINDING TRANSCRIPTIONAL ACTIVATOR ADER"/>
    <property type="match status" value="1"/>
</dbReference>
<reference evidence="3 4" key="1">
    <citation type="journal article" date="2019" name="Int. J. Syst. Evol. Microbiol.">
        <title>The Global Catalogue of Microorganisms (GCM) 10K type strain sequencing project: providing services to taxonomists for standard genome sequencing and annotation.</title>
        <authorList>
            <consortium name="The Broad Institute Genomics Platform"/>
            <consortium name="The Broad Institute Genome Sequencing Center for Infectious Disease"/>
            <person name="Wu L."/>
            <person name="Ma J."/>
        </authorList>
    </citation>
    <scope>NUCLEOTIDE SEQUENCE [LARGE SCALE GENOMIC DNA]</scope>
    <source>
        <strain evidence="3 4">JCM 6833</strain>
    </source>
</reference>
<keyword evidence="4" id="KW-1185">Reference proteome</keyword>
<dbReference type="InterPro" id="IPR051448">
    <property type="entry name" value="CdaR-like_regulators"/>
</dbReference>
<dbReference type="InterPro" id="IPR025736">
    <property type="entry name" value="PucR_C-HTH_dom"/>
</dbReference>
<dbReference type="Proteomes" id="UP001501509">
    <property type="component" value="Unassembled WGS sequence"/>
</dbReference>
<comment type="caution">
    <text evidence="3">The sequence shown here is derived from an EMBL/GenBank/DDBJ whole genome shotgun (WGS) entry which is preliminary data.</text>
</comment>
<evidence type="ECO:0000313" key="4">
    <source>
        <dbReference type="Proteomes" id="UP001501509"/>
    </source>
</evidence>
<evidence type="ECO:0000259" key="2">
    <source>
        <dbReference type="Pfam" id="PF25906"/>
    </source>
</evidence>
<dbReference type="EMBL" id="BAAATD010000007">
    <property type="protein sequence ID" value="GAA2613352.1"/>
    <property type="molecule type" value="Genomic_DNA"/>
</dbReference>
<sequence length="388" mass="42267">MRLVRPLPEVDDELLVRLRKRVPAVARDATRRIEREVPAYARAHDPRYAKVLAWTTEHAIGHFVDLLKDPELPSDWILDHFQGVGAGEAHEGRSMEPLQAALRTGAGEAVRRLAEEAESMGGCVPPTVIAGVTHAAFSYIGHLAKAAAQGHADQHAQAAGALRAKQRQLLDTLLDPGHDPRVLRTQAAECGWSPPHTIAAVALDGLRPRATRPSLPPGTLVGFHLAEPCLIVPSPEDADHLSALRNALDGHHAAIGPTVPIGAAASSLRLARQALALSSGGVIVAAEHLPLLILRNDRELTALLIDRRLGPLLRTRPPVRTKLAETFLACIECDFNATEVAKRLDVHPQTIRYRLRQLEELFPDTVYASTYRLEYHLALLAWLTTEAA</sequence>
<evidence type="ECO:0000259" key="1">
    <source>
        <dbReference type="Pfam" id="PF13556"/>
    </source>
</evidence>
<feature type="domain" description="PucR C-terminal helix-turn-helix" evidence="1">
    <location>
        <begin position="323"/>
        <end position="381"/>
    </location>
</feature>
<dbReference type="PANTHER" id="PTHR33744">
    <property type="entry name" value="CARBOHYDRATE DIACID REGULATOR"/>
    <property type="match status" value="1"/>
</dbReference>
<dbReference type="Pfam" id="PF13556">
    <property type="entry name" value="HTH_30"/>
    <property type="match status" value="1"/>
</dbReference>
<organism evidence="3 4">
    <name type="scientific">Actinomadura fulvescens</name>
    <dbReference type="NCBI Taxonomy" id="46160"/>
    <lineage>
        <taxon>Bacteria</taxon>
        <taxon>Bacillati</taxon>
        <taxon>Actinomycetota</taxon>
        <taxon>Actinomycetes</taxon>
        <taxon>Streptosporangiales</taxon>
        <taxon>Thermomonosporaceae</taxon>
        <taxon>Actinomadura</taxon>
    </lineage>
</organism>
<feature type="domain" description="PucR-like N-terminal" evidence="2">
    <location>
        <begin position="12"/>
        <end position="174"/>
    </location>
</feature>
<accession>A0ABN3Q5L6</accession>
<name>A0ABN3Q5L6_9ACTN</name>